<evidence type="ECO:0000256" key="3">
    <source>
        <dbReference type="ARBA" id="ARBA00023002"/>
    </source>
</evidence>
<dbReference type="GO" id="GO:0005829">
    <property type="term" value="C:cytosol"/>
    <property type="evidence" value="ECO:0007669"/>
    <property type="project" value="UniProtKB-ARBA"/>
</dbReference>
<reference evidence="4 5" key="1">
    <citation type="submission" date="2014-03" db="EMBL/GenBank/DDBJ databases">
        <title>Genomics of Bifidobacteria.</title>
        <authorList>
            <person name="Ventura M."/>
            <person name="Milani C."/>
            <person name="Lugli G.A."/>
        </authorList>
    </citation>
    <scope>NUCLEOTIDE SEQUENCE [LARGE SCALE GENOMIC DNA]</scope>
    <source>
        <strain evidence="4 5">JCM 13495</strain>
    </source>
</reference>
<comment type="similarity">
    <text evidence="1">Belongs to the shaker potassium channel beta subunit family.</text>
</comment>
<gene>
    <name evidence="4" type="ORF">BITS_0712</name>
</gene>
<evidence type="ECO:0000313" key="5">
    <source>
        <dbReference type="Proteomes" id="UP000029080"/>
    </source>
</evidence>
<evidence type="ECO:0000313" key="4">
    <source>
        <dbReference type="EMBL" id="KFJ07465.1"/>
    </source>
</evidence>
<dbReference type="InterPro" id="IPR005399">
    <property type="entry name" value="K_chnl_volt-dep_bsu_KCNAB-rel"/>
</dbReference>
<keyword evidence="5" id="KW-1185">Reference proteome</keyword>
<dbReference type="InterPro" id="IPR023210">
    <property type="entry name" value="NADP_OxRdtase_dom"/>
</dbReference>
<dbReference type="EMBL" id="JGZU01000004">
    <property type="protein sequence ID" value="KFJ07465.1"/>
    <property type="molecule type" value="Genomic_DNA"/>
</dbReference>
<dbReference type="RefSeq" id="WP_026642653.1">
    <property type="nucleotide sequence ID" value="NZ_JAXEUP010000045.1"/>
</dbReference>
<dbReference type="GO" id="GO:0016491">
    <property type="term" value="F:oxidoreductase activity"/>
    <property type="evidence" value="ECO:0007669"/>
    <property type="project" value="UniProtKB-KW"/>
</dbReference>
<dbReference type="eggNOG" id="COG0667">
    <property type="taxonomic scope" value="Bacteria"/>
</dbReference>
<dbReference type="Proteomes" id="UP000029080">
    <property type="component" value="Unassembled WGS sequence"/>
</dbReference>
<dbReference type="OrthoDB" id="9768793at2"/>
<dbReference type="EC" id="1.1.1.317" evidence="4"/>
<keyword evidence="3 4" id="KW-0560">Oxidoreductase</keyword>
<dbReference type="Gene3D" id="3.20.20.100">
    <property type="entry name" value="NADP-dependent oxidoreductase domain"/>
    <property type="match status" value="1"/>
</dbReference>
<dbReference type="FunFam" id="3.20.20.100:FF:000004">
    <property type="entry name" value="Oxidoreductase, aldo/keto reductase"/>
    <property type="match status" value="1"/>
</dbReference>
<protein>
    <submittedName>
        <fullName evidence="4">Aldo/keto family dehydrogenase</fullName>
        <ecNumber evidence="4">1.1.1.317</ecNumber>
    </submittedName>
</protein>
<dbReference type="SUPFAM" id="SSF51430">
    <property type="entry name" value="NAD(P)-linked oxidoreductase"/>
    <property type="match status" value="1"/>
</dbReference>
<evidence type="ECO:0000256" key="2">
    <source>
        <dbReference type="ARBA" id="ARBA00022857"/>
    </source>
</evidence>
<dbReference type="PANTHER" id="PTHR43150:SF2">
    <property type="entry name" value="HYPERKINETIC, ISOFORM M"/>
    <property type="match status" value="1"/>
</dbReference>
<name>A0A087EI64_9BIFI</name>
<dbReference type="InterPro" id="IPR036812">
    <property type="entry name" value="NAD(P)_OxRdtase_dom_sf"/>
</dbReference>
<accession>A0A087EI64</accession>
<comment type="caution">
    <text evidence="4">The sequence shown here is derived from an EMBL/GenBank/DDBJ whole genome shotgun (WGS) entry which is preliminary data.</text>
</comment>
<dbReference type="AlphaFoldDB" id="A0A087EI64"/>
<evidence type="ECO:0000256" key="1">
    <source>
        <dbReference type="ARBA" id="ARBA00006515"/>
    </source>
</evidence>
<organism evidence="4 5">
    <name type="scientific">Bifidobacterium tsurumiense</name>
    <dbReference type="NCBI Taxonomy" id="356829"/>
    <lineage>
        <taxon>Bacteria</taxon>
        <taxon>Bacillati</taxon>
        <taxon>Actinomycetota</taxon>
        <taxon>Actinomycetes</taxon>
        <taxon>Bifidobacteriales</taxon>
        <taxon>Bifidobacteriaceae</taxon>
        <taxon>Bifidobacterium</taxon>
    </lineage>
</organism>
<dbReference type="STRING" id="356829.BITS_0712"/>
<dbReference type="Pfam" id="PF00248">
    <property type="entry name" value="Aldo_ket_red"/>
    <property type="match status" value="1"/>
</dbReference>
<dbReference type="PANTHER" id="PTHR43150">
    <property type="entry name" value="HYPERKINETIC, ISOFORM M"/>
    <property type="match status" value="1"/>
</dbReference>
<sequence length="325" mass="36051">MQYRNIGTSGLKVSEIALGSWMTQLSDTEAVSDARSIACKAFEAGVNFFDCADAYSGGDAERFLGDFIKDLPREDVVISSKVFFATGRSVNGQGLSRKHIFNNCEQSLRNLGTDYIDLYYCHRFDESTPMEETLQALSDLVDQGKILYYGVSEEWSAARIERAERIISERGLHPLSVVQPQYHMLDRYIEHEIVESCERYGIGITPFSPLAQGLLTGKYRKGEPLPAGSRATWQADKQINALLTDENLDKVSRLAQIAQDLGLSMPVLALAWILRLPVVSSVIVGASSPRQLESNMAASGVVIPDDALHKIDEILGFVRFERHIG</sequence>
<dbReference type="CDD" id="cd19074">
    <property type="entry name" value="Aldo_ket_red_shaker-like"/>
    <property type="match status" value="1"/>
</dbReference>
<keyword evidence="2" id="KW-0521">NADP</keyword>
<proteinExistence type="inferred from homology"/>